<sequence>MAILGGWIVMTKQLKFRWYELLIGAVGLISVFAAVQHYFSSIREWEATSAWLGAVVFGLLGLIMLGVVFQLVRRHNRAR</sequence>
<evidence type="ECO:0000313" key="3">
    <source>
        <dbReference type="EMBL" id="RAL70093.1"/>
    </source>
</evidence>
<keyword evidence="1" id="KW-0472">Membrane</keyword>
<evidence type="ECO:0000313" key="4">
    <source>
        <dbReference type="Proteomes" id="UP000248786"/>
    </source>
</evidence>
<keyword evidence="1" id="KW-0812">Transmembrane</keyword>
<dbReference type="Proteomes" id="UP000249146">
    <property type="component" value="Unassembled WGS sequence"/>
</dbReference>
<proteinExistence type="predicted"/>
<evidence type="ECO:0000313" key="2">
    <source>
        <dbReference type="EMBL" id="RAL68909.1"/>
    </source>
</evidence>
<comment type="caution">
    <text evidence="3">The sequence shown here is derived from an EMBL/GenBank/DDBJ whole genome shotgun (WGS) entry which is preliminary data.</text>
</comment>
<protein>
    <submittedName>
        <fullName evidence="3">Tetrachloroethene reductive dehalogenase TceA membrane-bound subunit</fullName>
    </submittedName>
</protein>
<organism evidence="3 4">
    <name type="scientific">Dehalococcoides mccartyi</name>
    <dbReference type="NCBI Taxonomy" id="61435"/>
    <lineage>
        <taxon>Bacteria</taxon>
        <taxon>Bacillati</taxon>
        <taxon>Chloroflexota</taxon>
        <taxon>Dehalococcoidia</taxon>
        <taxon>Dehalococcoidales</taxon>
        <taxon>Dehalococcoidaceae</taxon>
        <taxon>Dehalococcoides</taxon>
    </lineage>
</organism>
<name>A0A328ERB1_9CHLR</name>
<gene>
    <name evidence="3" type="ORF">C1G86_1417</name>
    <name evidence="2" type="ORF">C1G87_1380</name>
</gene>
<dbReference type="Proteomes" id="UP000248786">
    <property type="component" value="Unassembled WGS sequence"/>
</dbReference>
<feature type="transmembrane region" description="Helical" evidence="1">
    <location>
        <begin position="51"/>
        <end position="72"/>
    </location>
</feature>
<evidence type="ECO:0000256" key="1">
    <source>
        <dbReference type="SAM" id="Phobius"/>
    </source>
</evidence>
<dbReference type="EMBL" id="QGLC01000018">
    <property type="protein sequence ID" value="RAL68909.1"/>
    <property type="molecule type" value="Genomic_DNA"/>
</dbReference>
<evidence type="ECO:0000313" key="5">
    <source>
        <dbReference type="Proteomes" id="UP000249146"/>
    </source>
</evidence>
<reference evidence="4 5" key="1">
    <citation type="submission" date="2018-05" db="EMBL/GenBank/DDBJ databases">
        <title>Draft genome sequences of Dehalococcoides mccartyi strains RC and KS.</title>
        <authorList>
            <person name="Higgins S.A."/>
            <person name="Padilla-Crespo E."/>
            <person name="Loeffler F.E."/>
        </authorList>
    </citation>
    <scope>NUCLEOTIDE SEQUENCE [LARGE SCALE GENOMIC DNA]</scope>
    <source>
        <strain evidence="3 4">KS</strain>
        <strain evidence="2 5">RC</strain>
    </source>
</reference>
<feature type="transmembrane region" description="Helical" evidence="1">
    <location>
        <begin position="21"/>
        <end position="39"/>
    </location>
</feature>
<dbReference type="AlphaFoldDB" id="A0A328ERB1"/>
<keyword evidence="1" id="KW-1133">Transmembrane helix</keyword>
<accession>A0A328ERB1</accession>
<dbReference type="EMBL" id="QGLD01000016">
    <property type="protein sequence ID" value="RAL70093.1"/>
    <property type="molecule type" value="Genomic_DNA"/>
</dbReference>